<sequence>MKSQETFDNNREQLVFEEILKDPQRGDVFYDSRNKKYYVVLGRRPNEVLFVSTQTLNKNFNEMNPIQYKLTTEGFCTSFQDKKILNPRRGALREARLFISDQNATSYDSGSEIY</sequence>
<gene>
    <name evidence="1" type="ORF">UW63_C0003G0005</name>
</gene>
<reference evidence="1 2" key="1">
    <citation type="journal article" date="2015" name="Nature">
        <title>rRNA introns, odd ribosomes, and small enigmatic genomes across a large radiation of phyla.</title>
        <authorList>
            <person name="Brown C.T."/>
            <person name="Hug L.A."/>
            <person name="Thomas B.C."/>
            <person name="Sharon I."/>
            <person name="Castelle C.J."/>
            <person name="Singh A."/>
            <person name="Wilkins M.J."/>
            <person name="Williams K.H."/>
            <person name="Banfield J.F."/>
        </authorList>
    </citation>
    <scope>NUCLEOTIDE SEQUENCE [LARGE SCALE GENOMIC DNA]</scope>
</reference>
<dbReference type="AlphaFoldDB" id="A0A0G1JKT0"/>
<accession>A0A0G1JKT0</accession>
<comment type="caution">
    <text evidence="1">The sequence shown here is derived from an EMBL/GenBank/DDBJ whole genome shotgun (WGS) entry which is preliminary data.</text>
</comment>
<evidence type="ECO:0000313" key="1">
    <source>
        <dbReference type="EMBL" id="KKT71988.1"/>
    </source>
</evidence>
<evidence type="ECO:0000313" key="2">
    <source>
        <dbReference type="Proteomes" id="UP000034154"/>
    </source>
</evidence>
<protein>
    <submittedName>
        <fullName evidence="1">Uncharacterized protein</fullName>
    </submittedName>
</protein>
<dbReference type="Proteomes" id="UP000034154">
    <property type="component" value="Unassembled WGS sequence"/>
</dbReference>
<name>A0A0G1JKT0_9BACT</name>
<proteinExistence type="predicted"/>
<dbReference type="EMBL" id="LCJB01000003">
    <property type="protein sequence ID" value="KKT71988.1"/>
    <property type="molecule type" value="Genomic_DNA"/>
</dbReference>
<organism evidence="1 2">
    <name type="scientific">Candidatus Uhrbacteria bacterium GW2011_GWF2_44_350</name>
    <dbReference type="NCBI Taxonomy" id="1619000"/>
    <lineage>
        <taxon>Bacteria</taxon>
        <taxon>Candidatus Uhriibacteriota</taxon>
    </lineage>
</organism>